<protein>
    <recommendedName>
        <fullName evidence="3">Minor tail protein</fullName>
    </recommendedName>
</protein>
<sequence length="200" mass="21948">MGAENVFIPQQARLWLAPVGTGAPDGPAATMPDNWYDIGLFTPDSYNWKTDPKFEETRAHQSNYAVRRWQTEDAATIEVNLLEWTLKSFQAVYGGGTIEKVTPSGGGAAYYKFTPPAIGTRVEVAACIELMDGTRKIRRMVPRAQQVEGVEQSFEKTSASTLPLRMSVLGGDIGAPYYDMMNGEWAAFTPPTTPPPPETP</sequence>
<keyword evidence="2" id="KW-1185">Reference proteome</keyword>
<comment type="caution">
    <text evidence="1">The sequence shown here is derived from an EMBL/GenBank/DDBJ whole genome shotgun (WGS) entry which is preliminary data.</text>
</comment>
<name>A0ABN3T3Z3_9ACTN</name>
<reference evidence="1 2" key="1">
    <citation type="journal article" date="2019" name="Int. J. Syst. Evol. Microbiol.">
        <title>The Global Catalogue of Microorganisms (GCM) 10K type strain sequencing project: providing services to taxonomists for standard genome sequencing and annotation.</title>
        <authorList>
            <consortium name="The Broad Institute Genomics Platform"/>
            <consortium name="The Broad Institute Genome Sequencing Center for Infectious Disease"/>
            <person name="Wu L."/>
            <person name="Ma J."/>
        </authorList>
    </citation>
    <scope>NUCLEOTIDE SEQUENCE [LARGE SCALE GENOMIC DNA]</scope>
    <source>
        <strain evidence="1 2">JCM 6835</strain>
    </source>
</reference>
<evidence type="ECO:0000313" key="1">
    <source>
        <dbReference type="EMBL" id="GAA2691773.1"/>
    </source>
</evidence>
<dbReference type="Proteomes" id="UP001501666">
    <property type="component" value="Unassembled WGS sequence"/>
</dbReference>
<evidence type="ECO:0000313" key="2">
    <source>
        <dbReference type="Proteomes" id="UP001501666"/>
    </source>
</evidence>
<organism evidence="1 2">
    <name type="scientific">Nonomuraea recticatena</name>
    <dbReference type="NCBI Taxonomy" id="46178"/>
    <lineage>
        <taxon>Bacteria</taxon>
        <taxon>Bacillati</taxon>
        <taxon>Actinomycetota</taxon>
        <taxon>Actinomycetes</taxon>
        <taxon>Streptosporangiales</taxon>
        <taxon>Streptosporangiaceae</taxon>
        <taxon>Nonomuraea</taxon>
    </lineage>
</organism>
<gene>
    <name evidence="1" type="ORF">GCM10010412_082270</name>
</gene>
<dbReference type="InterPro" id="IPR058154">
    <property type="entry name" value="Bxb1_TTP-like"/>
</dbReference>
<accession>A0ABN3T3Z3</accession>
<evidence type="ECO:0008006" key="3">
    <source>
        <dbReference type="Google" id="ProtNLM"/>
    </source>
</evidence>
<dbReference type="RefSeq" id="WP_346154452.1">
    <property type="nucleotide sequence ID" value="NZ_BAAATE010000034.1"/>
</dbReference>
<dbReference type="EMBL" id="BAAATE010000034">
    <property type="protein sequence ID" value="GAA2691773.1"/>
    <property type="molecule type" value="Genomic_DNA"/>
</dbReference>
<dbReference type="Pfam" id="PF25681">
    <property type="entry name" value="Phage_TTP_17"/>
    <property type="match status" value="1"/>
</dbReference>
<proteinExistence type="predicted"/>